<sequence length="88" mass="9676">MSEIDEKQVQVTVNLDTTPILYTDGVQMTANDDGMVLDVMQKLGNTNQQRVVARIGMSLTHAKKLATLLSQMVNNPQGMKMTGKKIVV</sequence>
<organism evidence="1 2">
    <name type="scientific">Candidatus Collierbacteria bacterium CG09_land_8_20_14_0_10_46_12</name>
    <dbReference type="NCBI Taxonomy" id="1974533"/>
    <lineage>
        <taxon>Bacteria</taxon>
        <taxon>Candidatus Collieribacteriota</taxon>
    </lineage>
</organism>
<gene>
    <name evidence="1" type="ORF">COT54_01875</name>
</gene>
<name>A0A2H0WZ60_9BACT</name>
<dbReference type="EMBL" id="PEYY01000078">
    <property type="protein sequence ID" value="PIS17960.1"/>
    <property type="molecule type" value="Genomic_DNA"/>
</dbReference>
<reference evidence="2" key="1">
    <citation type="submission" date="2017-09" db="EMBL/GenBank/DDBJ databases">
        <title>Depth-based differentiation of microbial function through sediment-hosted aquifers and enrichment of novel symbionts in the deep terrestrial subsurface.</title>
        <authorList>
            <person name="Probst A.J."/>
            <person name="Ladd B."/>
            <person name="Jarett J.K."/>
            <person name="Geller-Mcgrath D.E."/>
            <person name="Sieber C.M.K."/>
            <person name="Emerson J.B."/>
            <person name="Anantharaman K."/>
            <person name="Thomas B.C."/>
            <person name="Malmstrom R."/>
            <person name="Stieglmeier M."/>
            <person name="Klingl A."/>
            <person name="Woyke T."/>
            <person name="Ryan C.M."/>
            <person name="Banfield J.F."/>
        </authorList>
    </citation>
    <scope>NUCLEOTIDE SEQUENCE [LARGE SCALE GENOMIC DNA]</scope>
</reference>
<dbReference type="AlphaFoldDB" id="A0A2H0WZ60"/>
<proteinExistence type="predicted"/>
<evidence type="ECO:0000313" key="1">
    <source>
        <dbReference type="EMBL" id="PIS17960.1"/>
    </source>
</evidence>
<evidence type="ECO:0000313" key="2">
    <source>
        <dbReference type="Proteomes" id="UP000229574"/>
    </source>
</evidence>
<accession>A0A2H0WZ60</accession>
<dbReference type="InterPro" id="IPR021857">
    <property type="entry name" value="DUF3467"/>
</dbReference>
<comment type="caution">
    <text evidence="1">The sequence shown here is derived from an EMBL/GenBank/DDBJ whole genome shotgun (WGS) entry which is preliminary data.</text>
</comment>
<dbReference type="Proteomes" id="UP000229574">
    <property type="component" value="Unassembled WGS sequence"/>
</dbReference>
<protein>
    <submittedName>
        <fullName evidence="1">Uncharacterized protein</fullName>
    </submittedName>
</protein>
<dbReference type="Pfam" id="PF11950">
    <property type="entry name" value="DUF3467"/>
    <property type="match status" value="1"/>
</dbReference>